<dbReference type="Gene3D" id="1.25.40.10">
    <property type="entry name" value="Tetratricopeptide repeat domain"/>
    <property type="match status" value="6"/>
</dbReference>
<dbReference type="Pfam" id="PF13041">
    <property type="entry name" value="PPR_2"/>
    <property type="match status" value="4"/>
</dbReference>
<evidence type="ECO:0000259" key="3">
    <source>
        <dbReference type="Pfam" id="PF14432"/>
    </source>
</evidence>
<reference evidence="4" key="1">
    <citation type="submission" date="2022-03" db="EMBL/GenBank/DDBJ databases">
        <title>A functionally conserved STORR gene fusion in Papaver species that diverged 16.8 million years ago.</title>
        <authorList>
            <person name="Catania T."/>
        </authorList>
    </citation>
    <scope>NUCLEOTIDE SEQUENCE</scope>
    <source>
        <strain evidence="4">S-191538</strain>
    </source>
</reference>
<evidence type="ECO:0000256" key="2">
    <source>
        <dbReference type="PROSITE-ProRule" id="PRU00708"/>
    </source>
</evidence>
<dbReference type="InterPro" id="IPR046960">
    <property type="entry name" value="PPR_At4g14850-like_plant"/>
</dbReference>
<feature type="repeat" description="PPR" evidence="2">
    <location>
        <begin position="234"/>
        <end position="264"/>
    </location>
</feature>
<dbReference type="GO" id="GO:0009451">
    <property type="term" value="P:RNA modification"/>
    <property type="evidence" value="ECO:0007669"/>
    <property type="project" value="InterPro"/>
</dbReference>
<name>A0AA41SC15_PAPNU</name>
<gene>
    <name evidence="4" type="ORF">MKW94_008176</name>
</gene>
<dbReference type="GO" id="GO:0008270">
    <property type="term" value="F:zinc ion binding"/>
    <property type="evidence" value="ECO:0007669"/>
    <property type="project" value="InterPro"/>
</dbReference>
<proteinExistence type="predicted"/>
<protein>
    <recommendedName>
        <fullName evidence="3">DYW domain-containing protein</fullName>
    </recommendedName>
</protein>
<dbReference type="PANTHER" id="PTHR47926">
    <property type="entry name" value="PENTATRICOPEPTIDE REPEAT-CONTAINING PROTEIN"/>
    <property type="match status" value="1"/>
</dbReference>
<evidence type="ECO:0000313" key="5">
    <source>
        <dbReference type="Proteomes" id="UP001177140"/>
    </source>
</evidence>
<feature type="repeat" description="PPR" evidence="2">
    <location>
        <begin position="127"/>
        <end position="161"/>
    </location>
</feature>
<dbReference type="FunFam" id="1.25.40.10:FF:000677">
    <property type="entry name" value="Pentatricopeptide repeat-containing protein"/>
    <property type="match status" value="1"/>
</dbReference>
<feature type="domain" description="DYW" evidence="3">
    <location>
        <begin position="717"/>
        <end position="809"/>
    </location>
</feature>
<dbReference type="FunFam" id="1.25.40.10:FF:000566">
    <property type="entry name" value="Pentatricopeptide repeat-containing protein"/>
    <property type="match status" value="1"/>
</dbReference>
<keyword evidence="5" id="KW-1185">Reference proteome</keyword>
<comment type="caution">
    <text evidence="4">The sequence shown here is derived from an EMBL/GenBank/DDBJ whole genome shotgun (WGS) entry which is preliminary data.</text>
</comment>
<dbReference type="InterPro" id="IPR032867">
    <property type="entry name" value="DYW_dom"/>
</dbReference>
<keyword evidence="1" id="KW-0677">Repeat</keyword>
<dbReference type="EMBL" id="JAJJMA010141709">
    <property type="protein sequence ID" value="MCL7034081.1"/>
    <property type="molecule type" value="Genomic_DNA"/>
</dbReference>
<dbReference type="PANTHER" id="PTHR47926:SF541">
    <property type="entry name" value="DYW DOMAIN-CONTAINING PROTEIN"/>
    <property type="match status" value="1"/>
</dbReference>
<dbReference type="Pfam" id="PF14432">
    <property type="entry name" value="DYW_deaminase"/>
    <property type="match status" value="1"/>
</dbReference>
<accession>A0AA41SC15</accession>
<evidence type="ECO:0000313" key="4">
    <source>
        <dbReference type="EMBL" id="MCL7034081.1"/>
    </source>
</evidence>
<dbReference type="Pfam" id="PF20431">
    <property type="entry name" value="E_motif"/>
    <property type="match status" value="1"/>
</dbReference>
<dbReference type="NCBIfam" id="TIGR00756">
    <property type="entry name" value="PPR"/>
    <property type="match status" value="6"/>
</dbReference>
<dbReference type="GO" id="GO:0003723">
    <property type="term" value="F:RNA binding"/>
    <property type="evidence" value="ECO:0007669"/>
    <property type="project" value="InterPro"/>
</dbReference>
<feature type="repeat" description="PPR" evidence="2">
    <location>
        <begin position="265"/>
        <end position="299"/>
    </location>
</feature>
<feature type="repeat" description="PPR" evidence="2">
    <location>
        <begin position="300"/>
        <end position="334"/>
    </location>
</feature>
<feature type="repeat" description="PPR" evidence="2">
    <location>
        <begin position="502"/>
        <end position="536"/>
    </location>
</feature>
<evidence type="ECO:0000256" key="1">
    <source>
        <dbReference type="ARBA" id="ARBA00022737"/>
    </source>
</evidence>
<feature type="repeat" description="PPR" evidence="2">
    <location>
        <begin position="370"/>
        <end position="400"/>
    </location>
</feature>
<feature type="repeat" description="PPR" evidence="2">
    <location>
        <begin position="401"/>
        <end position="435"/>
    </location>
</feature>
<dbReference type="InterPro" id="IPR011990">
    <property type="entry name" value="TPR-like_helical_dom_sf"/>
</dbReference>
<dbReference type="InterPro" id="IPR046848">
    <property type="entry name" value="E_motif"/>
</dbReference>
<sequence>MKNPITITSSSPPFSILLHQTDVRAIANWYAAKLQFCCTQNPISHSLTQSVHANIITSGFKPRGHILNRLIDIYCKSNNIAYARYLFDKIPKPDIVSRTTLISAYSELGNVDFAKYIFDETPLSIRDVVSYNAMITGFSHNNDGYNAVKLFSEMRKYGFRPDNLTFASLLSATALVARDEKECKQLHCNVVKTGTDSFVSVLNALISLYVKCGLSSLSPMGDARKLFNQMEKRDDLSWMNMITGYVRNGELESARELLDGMNEKLQVAYNAMISGYVQHGFMSKALELFKGMCLEGIWLDEFTYTSVISGCASSGLFLIGKQVHGFILRTGWMPASKFALPVNNALVTLYSKCGEVDKARQIFDSMLEKDHVSWNAILSGYVSVGKIDSAKSVFSAMPERGLLTWMVMISGFTQNGYGEDALKLFDRMRKEGLAPCDYSYAGAITACASLGALEHGRQLHAQLIQSGFNSSLSAGNALITMYARCGVVEAANVVFCTMPYIDSVSWNAMMTALGQHGHGLKALKLFDLMLQENIKPDRITFLIVLTACSHSGLVKEGCKHFQLMDSVYGITPDEDHYARFIDLLCRAGKISEAHGLIQKLPFKPGAPIWEALLNGCRIHGNMELGIQAADQLFQLAPQHDGTYILLANMYADAGRKEDMAKVRMMMRERGVKKEPGCSWLEVANKVHVFLVDDTSHPKVHEVYTYLKELEVKMRKLGYVPDTKYVLHDIESEQKENALSTHSERLAVGFGLLKLPRGATVRVLKNLRICGDCHTAFKFISKLVEREIVVRDGRRFHHFRNGECSCGNYW</sequence>
<organism evidence="4 5">
    <name type="scientific">Papaver nudicaule</name>
    <name type="common">Iceland poppy</name>
    <dbReference type="NCBI Taxonomy" id="74823"/>
    <lineage>
        <taxon>Eukaryota</taxon>
        <taxon>Viridiplantae</taxon>
        <taxon>Streptophyta</taxon>
        <taxon>Embryophyta</taxon>
        <taxon>Tracheophyta</taxon>
        <taxon>Spermatophyta</taxon>
        <taxon>Magnoliopsida</taxon>
        <taxon>Ranunculales</taxon>
        <taxon>Papaveraceae</taxon>
        <taxon>Papaveroideae</taxon>
        <taxon>Papaver</taxon>
    </lineage>
</organism>
<dbReference type="Pfam" id="PF01535">
    <property type="entry name" value="PPR"/>
    <property type="match status" value="4"/>
</dbReference>
<dbReference type="PROSITE" id="PS51375">
    <property type="entry name" value="PPR"/>
    <property type="match status" value="7"/>
</dbReference>
<dbReference type="Proteomes" id="UP001177140">
    <property type="component" value="Unassembled WGS sequence"/>
</dbReference>
<dbReference type="InterPro" id="IPR002885">
    <property type="entry name" value="PPR_rpt"/>
</dbReference>
<dbReference type="AlphaFoldDB" id="A0AA41SC15"/>